<dbReference type="InterPro" id="IPR011060">
    <property type="entry name" value="RibuloseP-bd_barrel"/>
</dbReference>
<reference evidence="12" key="1">
    <citation type="submission" date="2020-12" db="EMBL/GenBank/DDBJ databases">
        <title>Taurinivorans muris gen. nov., sp. nov., fundamental and realized metabolic niche of a ubiquitous sulfidogenic bacterium in the murine intestine.</title>
        <authorList>
            <person name="Ye H."/>
            <person name="Hanson B.T."/>
            <person name="Loy A."/>
        </authorList>
    </citation>
    <scope>NUCLEOTIDE SEQUENCE</scope>
    <source>
        <strain evidence="12">LT0009</strain>
    </source>
</reference>
<name>A0ABY5Y0K9_9BACT</name>
<dbReference type="GO" id="GO:0003949">
    <property type="term" value="F:1-(5-phosphoribosyl)-5-[(5-phosphoribosylamino)methylideneamino]imidazole-4-carboxamide isomerase activity"/>
    <property type="evidence" value="ECO:0007669"/>
    <property type="project" value="UniProtKB-EC"/>
</dbReference>
<dbReference type="InterPro" id="IPR044524">
    <property type="entry name" value="Isoase_HisA-like"/>
</dbReference>
<dbReference type="NCBIfam" id="TIGR00007">
    <property type="entry name" value="1-(5-phosphoribosyl)-5-[(5-phosphoribosylamino)methylideneamino]imidazole-4-carboxamide isomerase"/>
    <property type="match status" value="1"/>
</dbReference>
<dbReference type="InterPro" id="IPR006062">
    <property type="entry name" value="His_biosynth"/>
</dbReference>
<evidence type="ECO:0000256" key="3">
    <source>
        <dbReference type="ARBA" id="ARBA00005133"/>
    </source>
</evidence>
<evidence type="ECO:0000256" key="11">
    <source>
        <dbReference type="RuleBase" id="RU003658"/>
    </source>
</evidence>
<keyword evidence="8 9" id="KW-0413">Isomerase</keyword>
<evidence type="ECO:0000256" key="1">
    <source>
        <dbReference type="ARBA" id="ARBA00000901"/>
    </source>
</evidence>
<comment type="pathway">
    <text evidence="3 9 11">Amino-acid biosynthesis; L-histidine biosynthesis; L-histidine from 5-phospho-alpha-D-ribose 1-diphosphate: step 4/9.</text>
</comment>
<comment type="catalytic activity">
    <reaction evidence="1 9 11">
        <text>1-(5-phospho-beta-D-ribosyl)-5-[(5-phospho-beta-D-ribosylamino)methylideneamino]imidazole-4-carboxamide = 5-[(5-phospho-1-deoxy-D-ribulos-1-ylimino)methylamino]-1-(5-phospho-beta-D-ribosyl)imidazole-4-carboxamide</text>
        <dbReference type="Rhea" id="RHEA:15469"/>
        <dbReference type="ChEBI" id="CHEBI:58435"/>
        <dbReference type="ChEBI" id="CHEBI:58525"/>
        <dbReference type="EC" id="5.3.1.16"/>
    </reaction>
</comment>
<sequence length="243" mass="26660">MIIFPAVDLKNGKAVRLKQGKADQVSVFSDDPVQMAKHWQSLGAGYLHLIDLDGAFEGKSVNAEIVKEICQKLDIPVQLGGGIRSEEIADFWLNLGVTRIIIGTMALENFALFEKICKKYPGRVGVSLDVQGKKLKTRGWVEDSGKEIDEILPKLQNAGCAFIIYTDIERDGMHSELNFAEIERLAKLCPLPLIAAGGVSTMESVKKLLPLAKNSSLQGIVSGRAIYEGTLDFNEAINFIKKN</sequence>
<feature type="active site" description="Proton acceptor" evidence="9">
    <location>
        <position position="8"/>
    </location>
</feature>
<dbReference type="PANTHER" id="PTHR43090">
    <property type="entry name" value="1-(5-PHOSPHORIBOSYL)-5-[(5-PHOSPHORIBOSYLAMINO)METHYLIDENEAMINO] IMIDAZOLE-4-CARBOXAMIDE ISOMERASE"/>
    <property type="match status" value="1"/>
</dbReference>
<dbReference type="CDD" id="cd04732">
    <property type="entry name" value="HisA"/>
    <property type="match status" value="1"/>
</dbReference>
<keyword evidence="13" id="KW-1185">Reference proteome</keyword>
<dbReference type="EMBL" id="CP065938">
    <property type="protein sequence ID" value="UWX05702.1"/>
    <property type="molecule type" value="Genomic_DNA"/>
</dbReference>
<proteinExistence type="inferred from homology"/>
<dbReference type="InterPro" id="IPR023016">
    <property type="entry name" value="HisA/PriA"/>
</dbReference>
<keyword evidence="5 9" id="KW-0963">Cytoplasm</keyword>
<comment type="subcellular location">
    <subcellularLocation>
        <location evidence="2 9 11">Cytoplasm</location>
    </subcellularLocation>
</comment>
<keyword evidence="6 9" id="KW-0028">Amino-acid biosynthesis</keyword>
<evidence type="ECO:0000256" key="8">
    <source>
        <dbReference type="ARBA" id="ARBA00023235"/>
    </source>
</evidence>
<gene>
    <name evidence="9 12" type="primary">hisA</name>
    <name evidence="12" type="ORF">JBF11_09730</name>
</gene>
<keyword evidence="7 9" id="KW-0368">Histidine biosynthesis</keyword>
<evidence type="ECO:0000313" key="13">
    <source>
        <dbReference type="Proteomes" id="UP001058120"/>
    </source>
</evidence>
<feature type="active site" description="Proton donor" evidence="9">
    <location>
        <position position="129"/>
    </location>
</feature>
<dbReference type="Gene3D" id="3.20.20.70">
    <property type="entry name" value="Aldolase class I"/>
    <property type="match status" value="1"/>
</dbReference>
<dbReference type="HAMAP" id="MF_01014">
    <property type="entry name" value="HisA"/>
    <property type="match status" value="1"/>
</dbReference>
<evidence type="ECO:0000256" key="2">
    <source>
        <dbReference type="ARBA" id="ARBA00004496"/>
    </source>
</evidence>
<evidence type="ECO:0000256" key="6">
    <source>
        <dbReference type="ARBA" id="ARBA00022605"/>
    </source>
</evidence>
<dbReference type="Proteomes" id="UP001058120">
    <property type="component" value="Chromosome"/>
</dbReference>
<evidence type="ECO:0000256" key="4">
    <source>
        <dbReference type="ARBA" id="ARBA00009667"/>
    </source>
</evidence>
<comment type="similarity">
    <text evidence="4 9 10">Belongs to the HisA/HisF family.</text>
</comment>
<evidence type="ECO:0000256" key="5">
    <source>
        <dbReference type="ARBA" id="ARBA00022490"/>
    </source>
</evidence>
<dbReference type="RefSeq" id="WP_334315290.1">
    <property type="nucleotide sequence ID" value="NZ_CP065938.1"/>
</dbReference>
<evidence type="ECO:0000256" key="7">
    <source>
        <dbReference type="ARBA" id="ARBA00023102"/>
    </source>
</evidence>
<organism evidence="12 13">
    <name type="scientific">Taurinivorans muris</name>
    <dbReference type="NCBI Taxonomy" id="2787751"/>
    <lineage>
        <taxon>Bacteria</taxon>
        <taxon>Pseudomonadati</taxon>
        <taxon>Thermodesulfobacteriota</taxon>
        <taxon>Desulfovibrionia</taxon>
        <taxon>Desulfovibrionales</taxon>
        <taxon>Desulfovibrionaceae</taxon>
        <taxon>Taurinivorans</taxon>
    </lineage>
</organism>
<evidence type="ECO:0000313" key="12">
    <source>
        <dbReference type="EMBL" id="UWX05702.1"/>
    </source>
</evidence>
<dbReference type="InterPro" id="IPR006063">
    <property type="entry name" value="HisA_bact_arch"/>
</dbReference>
<dbReference type="EC" id="5.3.1.16" evidence="9 11"/>
<dbReference type="SUPFAM" id="SSF51366">
    <property type="entry name" value="Ribulose-phoshate binding barrel"/>
    <property type="match status" value="1"/>
</dbReference>
<evidence type="ECO:0000256" key="9">
    <source>
        <dbReference type="HAMAP-Rule" id="MF_01014"/>
    </source>
</evidence>
<dbReference type="Pfam" id="PF00977">
    <property type="entry name" value="His_biosynth"/>
    <property type="match status" value="1"/>
</dbReference>
<evidence type="ECO:0000256" key="10">
    <source>
        <dbReference type="RuleBase" id="RU003657"/>
    </source>
</evidence>
<dbReference type="InterPro" id="IPR013785">
    <property type="entry name" value="Aldolase_TIM"/>
</dbReference>
<accession>A0ABY5Y0K9</accession>
<dbReference type="PANTHER" id="PTHR43090:SF2">
    <property type="entry name" value="1-(5-PHOSPHORIBOSYL)-5-[(5-PHOSPHORIBOSYLAMINO)METHYLIDENEAMINO] IMIDAZOLE-4-CARBOXAMIDE ISOMERASE"/>
    <property type="match status" value="1"/>
</dbReference>
<protein>
    <recommendedName>
        <fullName evidence="9 11">1-(5-phosphoribosyl)-5-[(5-phosphoribosylamino)methylideneamino] imidazole-4-carboxamide isomerase</fullName>
        <ecNumber evidence="9 11">5.3.1.16</ecNumber>
    </recommendedName>
    <alternativeName>
        <fullName evidence="9">Phosphoribosylformimino-5-aminoimidazole carboxamide ribotide isomerase</fullName>
    </alternativeName>
</protein>